<evidence type="ECO:0000256" key="1">
    <source>
        <dbReference type="SAM" id="Phobius"/>
    </source>
</evidence>
<protein>
    <recommendedName>
        <fullName evidence="2">DUF6533 domain-containing protein</fullName>
    </recommendedName>
</protein>
<evidence type="ECO:0000313" key="3">
    <source>
        <dbReference type="EMBL" id="TBU34013.1"/>
    </source>
</evidence>
<evidence type="ECO:0000259" key="2">
    <source>
        <dbReference type="Pfam" id="PF20151"/>
    </source>
</evidence>
<reference evidence="3" key="1">
    <citation type="submission" date="2019-01" db="EMBL/GenBank/DDBJ databases">
        <title>Draft genome sequences of three monokaryotic isolates of the white-rot basidiomycete fungus Dichomitus squalens.</title>
        <authorList>
            <consortium name="DOE Joint Genome Institute"/>
            <person name="Lopez S.C."/>
            <person name="Andreopoulos B."/>
            <person name="Pangilinan J."/>
            <person name="Lipzen A."/>
            <person name="Riley R."/>
            <person name="Ahrendt S."/>
            <person name="Ng V."/>
            <person name="Barry K."/>
            <person name="Daum C."/>
            <person name="Grigoriev I.V."/>
            <person name="Hilden K.S."/>
            <person name="Makela M.R."/>
            <person name="de Vries R.P."/>
        </authorList>
    </citation>
    <scope>NUCLEOTIDE SEQUENCE [LARGE SCALE GENOMIC DNA]</scope>
    <source>
        <strain evidence="3">OM18370.1</strain>
    </source>
</reference>
<proteinExistence type="predicted"/>
<keyword evidence="1" id="KW-0812">Transmembrane</keyword>
<dbReference type="Pfam" id="PF20151">
    <property type="entry name" value="DUF6533"/>
    <property type="match status" value="1"/>
</dbReference>
<dbReference type="Proteomes" id="UP000292957">
    <property type="component" value="Unassembled WGS sequence"/>
</dbReference>
<dbReference type="OrthoDB" id="2745134at2759"/>
<dbReference type="EMBL" id="ML143389">
    <property type="protein sequence ID" value="TBU34013.1"/>
    <property type="molecule type" value="Genomic_DNA"/>
</dbReference>
<feature type="transmembrane region" description="Helical" evidence="1">
    <location>
        <begin position="48"/>
        <end position="66"/>
    </location>
</feature>
<dbReference type="AlphaFoldDB" id="A0A4V2K1T0"/>
<accession>A0A4V2K1T0</accession>
<dbReference type="InterPro" id="IPR045340">
    <property type="entry name" value="DUF6533"/>
</dbReference>
<sequence>MSRQIVLIASRTAVLYLWEWVITTGEEATHFSNGKLTGASVLFFLNRYLSMGYLLMNFLGIAQCLIRYV</sequence>
<name>A0A4V2K1T0_9APHY</name>
<gene>
    <name evidence="3" type="ORF">BD311DRAFT_650948</name>
</gene>
<keyword evidence="1" id="KW-0472">Membrane</keyword>
<keyword evidence="1" id="KW-1133">Transmembrane helix</keyword>
<organism evidence="3">
    <name type="scientific">Dichomitus squalens</name>
    <dbReference type="NCBI Taxonomy" id="114155"/>
    <lineage>
        <taxon>Eukaryota</taxon>
        <taxon>Fungi</taxon>
        <taxon>Dikarya</taxon>
        <taxon>Basidiomycota</taxon>
        <taxon>Agaricomycotina</taxon>
        <taxon>Agaricomycetes</taxon>
        <taxon>Polyporales</taxon>
        <taxon>Polyporaceae</taxon>
        <taxon>Dichomitus</taxon>
    </lineage>
</organism>
<feature type="domain" description="DUF6533" evidence="2">
    <location>
        <begin position="13"/>
        <end position="51"/>
    </location>
</feature>